<evidence type="ECO:0000256" key="1">
    <source>
        <dbReference type="ARBA" id="ARBA00005446"/>
    </source>
</evidence>
<gene>
    <name evidence="7" type="ORF">PACLA_8A068430</name>
</gene>
<dbReference type="PANTHER" id="PTHR13710:SF105">
    <property type="entry name" value="ATP-DEPENDENT DNA HELICASE Q1"/>
    <property type="match status" value="1"/>
</dbReference>
<keyword evidence="3" id="KW-0413">Isomerase</keyword>
<feature type="domain" description="DEAD/DEAH-box helicase" evidence="6">
    <location>
        <begin position="231"/>
        <end position="261"/>
    </location>
</feature>
<keyword evidence="7" id="KW-0347">Helicase</keyword>
<reference evidence="7" key="1">
    <citation type="submission" date="2020-04" db="EMBL/GenBank/DDBJ databases">
        <authorList>
            <person name="Alioto T."/>
            <person name="Alioto T."/>
            <person name="Gomez Garrido J."/>
        </authorList>
    </citation>
    <scope>NUCLEOTIDE SEQUENCE</scope>
    <source>
        <strain evidence="7">A484AB</strain>
    </source>
</reference>
<keyword evidence="7" id="KW-0378">Hydrolase</keyword>
<evidence type="ECO:0000256" key="4">
    <source>
        <dbReference type="ARBA" id="ARBA00034617"/>
    </source>
</evidence>
<dbReference type="EMBL" id="CACRXK020000958">
    <property type="protein sequence ID" value="CAB3986057.1"/>
    <property type="molecule type" value="Genomic_DNA"/>
</dbReference>
<dbReference type="InterPro" id="IPR027417">
    <property type="entry name" value="P-loop_NTPase"/>
</dbReference>
<dbReference type="AlphaFoldDB" id="A0A7D9DHM3"/>
<dbReference type="GO" id="GO:0006310">
    <property type="term" value="P:DNA recombination"/>
    <property type="evidence" value="ECO:0007669"/>
    <property type="project" value="TreeGrafter"/>
</dbReference>
<dbReference type="EC" id="5.6.2.4" evidence="5"/>
<dbReference type="Pfam" id="PF00270">
    <property type="entry name" value="DEAD"/>
    <property type="match status" value="1"/>
</dbReference>
<evidence type="ECO:0000259" key="6">
    <source>
        <dbReference type="Pfam" id="PF00270"/>
    </source>
</evidence>
<dbReference type="PANTHER" id="PTHR13710">
    <property type="entry name" value="DNA HELICASE RECQ FAMILY MEMBER"/>
    <property type="match status" value="1"/>
</dbReference>
<evidence type="ECO:0000313" key="8">
    <source>
        <dbReference type="Proteomes" id="UP001152795"/>
    </source>
</evidence>
<comment type="caution">
    <text evidence="7">The sequence shown here is derived from an EMBL/GenBank/DDBJ whole genome shotgun (WGS) entry which is preliminary data.</text>
</comment>
<sequence>MATDEQLFCIANRPFQNAHRHSKVICSKCYEGCGTPVETVNFFVEGSGLKHHFRTMHRGTVLNEEILGECKKIFNNLHGAETAEVIKKLSAIRLQKQEKSELSDYSMFTVTHISTAAAMDIMAKNQREATKLYGLVLRHKGFLKPLGGLPCEVAVMECHCGSDRRGQTYQVWDCNKDKIYVECVKPANRMNFLSSNRTLPLQHSSIASNSFKSGSTPLEVLRSVFGHDNFRPNQLEAIEHVLSGKDVIVVMPTGGGKTIIYPVKGG</sequence>
<evidence type="ECO:0000313" key="7">
    <source>
        <dbReference type="EMBL" id="CAB3986057.1"/>
    </source>
</evidence>
<keyword evidence="7" id="KW-0547">Nucleotide-binding</keyword>
<evidence type="ECO:0000256" key="5">
    <source>
        <dbReference type="ARBA" id="ARBA00034808"/>
    </source>
</evidence>
<dbReference type="GO" id="GO:0009378">
    <property type="term" value="F:four-way junction helicase activity"/>
    <property type="evidence" value="ECO:0007669"/>
    <property type="project" value="TreeGrafter"/>
</dbReference>
<dbReference type="OrthoDB" id="10261556at2759"/>
<comment type="similarity">
    <text evidence="1">Belongs to the helicase family. RecQ subfamily.</text>
</comment>
<dbReference type="Proteomes" id="UP001152795">
    <property type="component" value="Unassembled WGS sequence"/>
</dbReference>
<comment type="catalytic activity">
    <reaction evidence="4">
        <text>Couples ATP hydrolysis with the unwinding of duplex DNA by translocating in the 3'-5' direction.</text>
        <dbReference type="EC" id="5.6.2.4"/>
    </reaction>
</comment>
<name>A0A7D9DHM3_PARCT</name>
<evidence type="ECO:0000256" key="3">
    <source>
        <dbReference type="ARBA" id="ARBA00023235"/>
    </source>
</evidence>
<dbReference type="GO" id="GO:0005694">
    <property type="term" value="C:chromosome"/>
    <property type="evidence" value="ECO:0007669"/>
    <property type="project" value="TreeGrafter"/>
</dbReference>
<dbReference type="Gene3D" id="3.40.50.300">
    <property type="entry name" value="P-loop containing nucleotide triphosphate hydrolases"/>
    <property type="match status" value="1"/>
</dbReference>
<keyword evidence="2" id="KW-0238">DNA-binding</keyword>
<dbReference type="GO" id="GO:0005524">
    <property type="term" value="F:ATP binding"/>
    <property type="evidence" value="ECO:0007669"/>
    <property type="project" value="InterPro"/>
</dbReference>
<dbReference type="GO" id="GO:0006281">
    <property type="term" value="P:DNA repair"/>
    <property type="evidence" value="ECO:0007669"/>
    <property type="project" value="TreeGrafter"/>
</dbReference>
<organism evidence="7 8">
    <name type="scientific">Paramuricea clavata</name>
    <name type="common">Red gorgonian</name>
    <name type="synonym">Violescent sea-whip</name>
    <dbReference type="NCBI Taxonomy" id="317549"/>
    <lineage>
        <taxon>Eukaryota</taxon>
        <taxon>Metazoa</taxon>
        <taxon>Cnidaria</taxon>
        <taxon>Anthozoa</taxon>
        <taxon>Octocorallia</taxon>
        <taxon>Malacalcyonacea</taxon>
        <taxon>Plexauridae</taxon>
        <taxon>Paramuricea</taxon>
    </lineage>
</organism>
<dbReference type="GO" id="GO:0005737">
    <property type="term" value="C:cytoplasm"/>
    <property type="evidence" value="ECO:0007669"/>
    <property type="project" value="TreeGrafter"/>
</dbReference>
<keyword evidence="7" id="KW-0067">ATP-binding</keyword>
<keyword evidence="8" id="KW-1185">Reference proteome</keyword>
<proteinExistence type="inferred from homology"/>
<dbReference type="GO" id="GO:0003677">
    <property type="term" value="F:DNA binding"/>
    <property type="evidence" value="ECO:0007669"/>
    <property type="project" value="UniProtKB-KW"/>
</dbReference>
<protein>
    <recommendedName>
        <fullName evidence="5">DNA 3'-5' helicase</fullName>
        <ecNumber evidence="5">5.6.2.4</ecNumber>
    </recommendedName>
</protein>
<dbReference type="GO" id="GO:0043138">
    <property type="term" value="F:3'-5' DNA helicase activity"/>
    <property type="evidence" value="ECO:0007669"/>
    <property type="project" value="UniProtKB-EC"/>
</dbReference>
<dbReference type="InterPro" id="IPR011545">
    <property type="entry name" value="DEAD/DEAH_box_helicase_dom"/>
</dbReference>
<dbReference type="SUPFAM" id="SSF52540">
    <property type="entry name" value="P-loop containing nucleoside triphosphate hydrolases"/>
    <property type="match status" value="1"/>
</dbReference>
<accession>A0A7D9DHM3</accession>
<evidence type="ECO:0000256" key="2">
    <source>
        <dbReference type="ARBA" id="ARBA00023125"/>
    </source>
</evidence>